<accession>A0A4Z2IZ03</accession>
<feature type="region of interest" description="Disordered" evidence="1">
    <location>
        <begin position="170"/>
        <end position="241"/>
    </location>
</feature>
<reference evidence="2 3" key="1">
    <citation type="submission" date="2019-03" db="EMBL/GenBank/DDBJ databases">
        <title>First draft genome of Liparis tanakae, snailfish: a comprehensive survey of snailfish specific genes.</title>
        <authorList>
            <person name="Kim W."/>
            <person name="Song I."/>
            <person name="Jeong J.-H."/>
            <person name="Kim D."/>
            <person name="Kim S."/>
            <person name="Ryu S."/>
            <person name="Song J.Y."/>
            <person name="Lee S.K."/>
        </authorList>
    </citation>
    <scope>NUCLEOTIDE SEQUENCE [LARGE SCALE GENOMIC DNA]</scope>
    <source>
        <tissue evidence="2">Muscle</tissue>
    </source>
</reference>
<evidence type="ECO:0000256" key="1">
    <source>
        <dbReference type="SAM" id="MobiDB-lite"/>
    </source>
</evidence>
<dbReference type="Proteomes" id="UP000314294">
    <property type="component" value="Unassembled WGS sequence"/>
</dbReference>
<feature type="compositionally biased region" description="Basic and acidic residues" evidence="1">
    <location>
        <begin position="22"/>
        <end position="46"/>
    </location>
</feature>
<comment type="caution">
    <text evidence="2">The sequence shown here is derived from an EMBL/GenBank/DDBJ whole genome shotgun (WGS) entry which is preliminary data.</text>
</comment>
<protein>
    <submittedName>
        <fullName evidence="2">Uncharacterized protein</fullName>
    </submittedName>
</protein>
<evidence type="ECO:0000313" key="2">
    <source>
        <dbReference type="EMBL" id="TNN83219.1"/>
    </source>
</evidence>
<feature type="compositionally biased region" description="Low complexity" evidence="1">
    <location>
        <begin position="200"/>
        <end position="230"/>
    </location>
</feature>
<proteinExistence type="predicted"/>
<feature type="region of interest" description="Disordered" evidence="1">
    <location>
        <begin position="22"/>
        <end position="62"/>
    </location>
</feature>
<organism evidence="2 3">
    <name type="scientific">Liparis tanakae</name>
    <name type="common">Tanaka's snailfish</name>
    <dbReference type="NCBI Taxonomy" id="230148"/>
    <lineage>
        <taxon>Eukaryota</taxon>
        <taxon>Metazoa</taxon>
        <taxon>Chordata</taxon>
        <taxon>Craniata</taxon>
        <taxon>Vertebrata</taxon>
        <taxon>Euteleostomi</taxon>
        <taxon>Actinopterygii</taxon>
        <taxon>Neopterygii</taxon>
        <taxon>Teleostei</taxon>
        <taxon>Neoteleostei</taxon>
        <taxon>Acanthomorphata</taxon>
        <taxon>Eupercaria</taxon>
        <taxon>Perciformes</taxon>
        <taxon>Cottioidei</taxon>
        <taxon>Cottales</taxon>
        <taxon>Liparidae</taxon>
        <taxon>Liparis</taxon>
    </lineage>
</organism>
<dbReference type="AlphaFoldDB" id="A0A4Z2IZ03"/>
<sequence>MLWGVAGAGAGATTADCLTEGVKENAERVSEGGGLEAKEKPPDPEPKGVGPAMENGGGAEEALVVGTEKLKPEDDAVDVAGAVGTMLNAAAEEAAAGARGVEAAAEVKLRFGNAAGADGKARTVGAETSCLTPGLRLSRAKGQSSPSVDSISMVGAGGKVFSSALRGPCPKVSTSCSGGVSPQLPASAPGIEVGAPIDPSAPSNPASSSSSPWSSWTTPSPSPSASAPAATHPGLLSASGR</sequence>
<dbReference type="EMBL" id="SRLO01000034">
    <property type="protein sequence ID" value="TNN83219.1"/>
    <property type="molecule type" value="Genomic_DNA"/>
</dbReference>
<keyword evidence="3" id="KW-1185">Reference proteome</keyword>
<evidence type="ECO:0000313" key="3">
    <source>
        <dbReference type="Proteomes" id="UP000314294"/>
    </source>
</evidence>
<name>A0A4Z2IZ03_9TELE</name>
<gene>
    <name evidence="2" type="ORF">EYF80_006552</name>
</gene>